<keyword evidence="6" id="KW-0349">Heme</keyword>
<dbReference type="EC" id="1.11.1.-" evidence="14"/>
<feature type="transmembrane region" description="Helical" evidence="15">
    <location>
        <begin position="21"/>
        <end position="40"/>
    </location>
</feature>
<dbReference type="Gene3D" id="1.10.520.10">
    <property type="match status" value="1"/>
</dbReference>
<dbReference type="GO" id="GO:0042744">
    <property type="term" value="P:hydrogen peroxide catabolic process"/>
    <property type="evidence" value="ECO:0007669"/>
    <property type="project" value="TreeGrafter"/>
</dbReference>
<dbReference type="PRINTS" id="PR00458">
    <property type="entry name" value="PEROXIDASE"/>
</dbReference>
<dbReference type="GO" id="GO:0005758">
    <property type="term" value="C:mitochondrial intermembrane space"/>
    <property type="evidence" value="ECO:0007669"/>
    <property type="project" value="UniProtKB-SubCell"/>
</dbReference>
<evidence type="ECO:0000256" key="4">
    <source>
        <dbReference type="ARBA" id="ARBA00005997"/>
    </source>
</evidence>
<evidence type="ECO:0000256" key="14">
    <source>
        <dbReference type="RuleBase" id="RU363051"/>
    </source>
</evidence>
<dbReference type="PROSITE" id="PS00436">
    <property type="entry name" value="PEROXIDASE_2"/>
    <property type="match status" value="1"/>
</dbReference>
<comment type="caution">
    <text evidence="17">The sequence shown here is derived from an EMBL/GenBank/DDBJ whole genome shotgun (WGS) entry which is preliminary data.</text>
</comment>
<evidence type="ECO:0000256" key="3">
    <source>
        <dbReference type="ARBA" id="ARBA00004569"/>
    </source>
</evidence>
<dbReference type="OrthoDB" id="2859658at2759"/>
<comment type="function">
    <text evidence="1">Destroys radicals which are normally produced within the cells and which are toxic to biological systems.</text>
</comment>
<dbReference type="PROSITE" id="PS50873">
    <property type="entry name" value="PEROXIDASE_4"/>
    <property type="match status" value="1"/>
</dbReference>
<dbReference type="GO" id="GO:0020037">
    <property type="term" value="F:heme binding"/>
    <property type="evidence" value="ECO:0007669"/>
    <property type="project" value="UniProtKB-UniRule"/>
</dbReference>
<feature type="domain" description="Plant heme peroxidase family profile" evidence="16">
    <location>
        <begin position="109"/>
        <end position="360"/>
    </location>
</feature>
<sequence>MSSATYRTAITTFKHTSKSRFNALFWSSVAATGAIASYAYNQQSKDPKTPIPNVLDKALFGFGASKFEANARDASVAKTQEYYQQVYNAIAQKLIDVDDYDYGSYGPLLVRLAWHNSGSYDQNDNTNTKGGSFAGTMRFKKEQADPENAGLVKGIEYLRSIHEKFPEISHGDLFTLGGVVAIQELGGPKVAWRPGRTDLGEDATPPYERLPAASHEEGDYIRTVFNKRMGFTDKEMVCLIGVGHSLGRCHVQNSGYDGPWTFSPTVVSNEFFKLLLSEDWREKKWTGKRQYEDEATHSLMMLPADMALKKDSNFLKYVKEYAEDEEKCLNDFATAFSKLLERGIKFNVAPMYFKTLDEQS</sequence>
<keyword evidence="9 14" id="KW-0560">Oxidoreductase</keyword>
<evidence type="ECO:0000256" key="7">
    <source>
        <dbReference type="ARBA" id="ARBA00022723"/>
    </source>
</evidence>
<keyword evidence="15" id="KW-0812">Transmembrane</keyword>
<dbReference type="InterPro" id="IPR002016">
    <property type="entry name" value="Haem_peroxidase"/>
</dbReference>
<dbReference type="InterPro" id="IPR019794">
    <property type="entry name" value="Peroxidases_AS"/>
</dbReference>
<evidence type="ECO:0000256" key="2">
    <source>
        <dbReference type="ARBA" id="ARBA00004305"/>
    </source>
</evidence>
<keyword evidence="8" id="KW-0809">Transit peptide</keyword>
<protein>
    <recommendedName>
        <fullName evidence="14">Peroxidase</fullName>
        <ecNumber evidence="14">1.11.1.-</ecNumber>
    </recommendedName>
</protein>
<accession>A0A4T0WZ28</accession>
<dbReference type="EMBL" id="SELW01000541">
    <property type="protein sequence ID" value="TID22557.1"/>
    <property type="molecule type" value="Genomic_DNA"/>
</dbReference>
<evidence type="ECO:0000256" key="8">
    <source>
        <dbReference type="ARBA" id="ARBA00022946"/>
    </source>
</evidence>
<dbReference type="GO" id="GO:0000302">
    <property type="term" value="P:response to reactive oxygen species"/>
    <property type="evidence" value="ECO:0007669"/>
    <property type="project" value="TreeGrafter"/>
</dbReference>
<dbReference type="SUPFAM" id="SSF48113">
    <property type="entry name" value="Heme-dependent peroxidases"/>
    <property type="match status" value="1"/>
</dbReference>
<evidence type="ECO:0000259" key="16">
    <source>
        <dbReference type="PROSITE" id="PS50873"/>
    </source>
</evidence>
<keyword evidence="7" id="KW-0479">Metal-binding</keyword>
<dbReference type="PRINTS" id="PR00459">
    <property type="entry name" value="ASPEROXIDASE"/>
</dbReference>
<dbReference type="GO" id="GO:0034599">
    <property type="term" value="P:cellular response to oxidative stress"/>
    <property type="evidence" value="ECO:0007669"/>
    <property type="project" value="InterPro"/>
</dbReference>
<evidence type="ECO:0000256" key="12">
    <source>
        <dbReference type="ARBA" id="ARBA00038574"/>
    </source>
</evidence>
<dbReference type="STRING" id="52247.A0A4T0WZ28"/>
<dbReference type="PANTHER" id="PTHR31356">
    <property type="entry name" value="THYLAKOID LUMENAL 29 KDA PROTEIN, CHLOROPLASTIC-RELATED"/>
    <property type="match status" value="1"/>
</dbReference>
<dbReference type="GO" id="GO:0046872">
    <property type="term" value="F:metal ion binding"/>
    <property type="evidence" value="ECO:0007669"/>
    <property type="project" value="UniProtKB-UniRule"/>
</dbReference>
<keyword evidence="11" id="KW-0496">Mitochondrion</keyword>
<evidence type="ECO:0000313" key="18">
    <source>
        <dbReference type="Proteomes" id="UP000307173"/>
    </source>
</evidence>
<dbReference type="GO" id="GO:0004130">
    <property type="term" value="F:cytochrome-c peroxidase activity"/>
    <property type="evidence" value="ECO:0007669"/>
    <property type="project" value="UniProtKB-EC"/>
</dbReference>
<dbReference type="GO" id="GO:0005759">
    <property type="term" value="C:mitochondrial matrix"/>
    <property type="evidence" value="ECO:0007669"/>
    <property type="project" value="UniProtKB-SubCell"/>
</dbReference>
<dbReference type="InterPro" id="IPR010255">
    <property type="entry name" value="Haem_peroxidase_sf"/>
</dbReference>
<dbReference type="Gene3D" id="1.10.420.10">
    <property type="entry name" value="Peroxidase, domain 2"/>
    <property type="match status" value="1"/>
</dbReference>
<evidence type="ECO:0000256" key="15">
    <source>
        <dbReference type="SAM" id="Phobius"/>
    </source>
</evidence>
<dbReference type="AlphaFoldDB" id="A0A4T0WZ28"/>
<keyword evidence="15" id="KW-1133">Transmembrane helix</keyword>
<evidence type="ECO:0000256" key="5">
    <source>
        <dbReference type="ARBA" id="ARBA00022559"/>
    </source>
</evidence>
<dbReference type="FunFam" id="1.10.520.10:FF:000005">
    <property type="entry name" value="Cytochrome c peroxidase"/>
    <property type="match status" value="1"/>
</dbReference>
<keyword evidence="10" id="KW-0408">Iron</keyword>
<comment type="similarity">
    <text evidence="4">Belongs to the peroxidase family. Cytochrome c peroxidase subfamily.</text>
</comment>
<evidence type="ECO:0000256" key="6">
    <source>
        <dbReference type="ARBA" id="ARBA00022617"/>
    </source>
</evidence>
<keyword evidence="15" id="KW-0472">Membrane</keyword>
<evidence type="ECO:0000256" key="13">
    <source>
        <dbReference type="ARBA" id="ARBA00049265"/>
    </source>
</evidence>
<gene>
    <name evidence="17" type="ORF">CANINC_003332</name>
</gene>
<evidence type="ECO:0000256" key="11">
    <source>
        <dbReference type="ARBA" id="ARBA00023128"/>
    </source>
</evidence>
<comment type="subunit">
    <text evidence="12">Forms a one-to-one complex with cytochrome c.</text>
</comment>
<name>A0A4T0WZ28_9ASCO</name>
<dbReference type="PANTHER" id="PTHR31356:SF58">
    <property type="entry name" value="CYTOCHROME C PEROXIDASE, MITOCHONDRIAL"/>
    <property type="match status" value="1"/>
</dbReference>
<keyword evidence="18" id="KW-1185">Reference proteome</keyword>
<reference evidence="17 18" key="1">
    <citation type="journal article" date="2019" name="Front. Genet.">
        <title>Whole-Genome Sequencing of the Opportunistic Yeast Pathogen Candida inconspicua Uncovers Its Hybrid Origin.</title>
        <authorList>
            <person name="Mixao V."/>
            <person name="Hansen A.P."/>
            <person name="Saus E."/>
            <person name="Boekhout T."/>
            <person name="Lass-Florl C."/>
            <person name="Gabaldon T."/>
        </authorList>
    </citation>
    <scope>NUCLEOTIDE SEQUENCE [LARGE SCALE GENOMIC DNA]</scope>
    <source>
        <strain evidence="17 18">CBS 180</strain>
    </source>
</reference>
<comment type="subcellular location">
    <subcellularLocation>
        <location evidence="3">Mitochondrion intermembrane space</location>
    </subcellularLocation>
    <subcellularLocation>
        <location evidence="2">Mitochondrion matrix</location>
    </subcellularLocation>
</comment>
<organism evidence="17 18">
    <name type="scientific">Pichia inconspicua</name>
    <dbReference type="NCBI Taxonomy" id="52247"/>
    <lineage>
        <taxon>Eukaryota</taxon>
        <taxon>Fungi</taxon>
        <taxon>Dikarya</taxon>
        <taxon>Ascomycota</taxon>
        <taxon>Saccharomycotina</taxon>
        <taxon>Pichiomycetes</taxon>
        <taxon>Pichiales</taxon>
        <taxon>Pichiaceae</taxon>
        <taxon>Pichia</taxon>
    </lineage>
</organism>
<dbReference type="InterPro" id="IPR044831">
    <property type="entry name" value="Ccp1-like"/>
</dbReference>
<dbReference type="Proteomes" id="UP000307173">
    <property type="component" value="Unassembled WGS sequence"/>
</dbReference>
<dbReference type="InterPro" id="IPR002207">
    <property type="entry name" value="Peroxidase_I"/>
</dbReference>
<evidence type="ECO:0000313" key="17">
    <source>
        <dbReference type="EMBL" id="TID22557.1"/>
    </source>
</evidence>
<dbReference type="Pfam" id="PF00141">
    <property type="entry name" value="peroxidase"/>
    <property type="match status" value="1"/>
</dbReference>
<evidence type="ECO:0000256" key="10">
    <source>
        <dbReference type="ARBA" id="ARBA00023004"/>
    </source>
</evidence>
<proteinExistence type="inferred from homology"/>
<keyword evidence="5 14" id="KW-0575">Peroxidase</keyword>
<comment type="catalytic activity">
    <reaction evidence="13">
        <text>2 Fe(II)-[cytochrome c] + H2O2 + 2 H(+) = 2 Fe(III)-[cytochrome c] + 2 H2O</text>
        <dbReference type="Rhea" id="RHEA:16581"/>
        <dbReference type="Rhea" id="RHEA-COMP:10350"/>
        <dbReference type="Rhea" id="RHEA-COMP:14399"/>
        <dbReference type="ChEBI" id="CHEBI:15377"/>
        <dbReference type="ChEBI" id="CHEBI:15378"/>
        <dbReference type="ChEBI" id="CHEBI:16240"/>
        <dbReference type="ChEBI" id="CHEBI:29033"/>
        <dbReference type="ChEBI" id="CHEBI:29034"/>
        <dbReference type="EC" id="1.11.1.5"/>
    </reaction>
</comment>
<evidence type="ECO:0000256" key="9">
    <source>
        <dbReference type="ARBA" id="ARBA00023002"/>
    </source>
</evidence>
<evidence type="ECO:0000256" key="1">
    <source>
        <dbReference type="ARBA" id="ARBA00003917"/>
    </source>
</evidence>